<feature type="domain" description="Clr5" evidence="2">
    <location>
        <begin position="26"/>
        <end position="76"/>
    </location>
</feature>
<feature type="region of interest" description="Disordered" evidence="1">
    <location>
        <begin position="76"/>
        <end position="155"/>
    </location>
</feature>
<proteinExistence type="predicted"/>
<accession>A0A9P9IXX4</accession>
<feature type="compositionally biased region" description="Polar residues" evidence="1">
    <location>
        <begin position="80"/>
        <end position="102"/>
    </location>
</feature>
<protein>
    <recommendedName>
        <fullName evidence="2">Clr5 domain-containing protein</fullName>
    </recommendedName>
</protein>
<evidence type="ECO:0000313" key="4">
    <source>
        <dbReference type="Proteomes" id="UP000738349"/>
    </source>
</evidence>
<dbReference type="InterPro" id="IPR025676">
    <property type="entry name" value="Clr5_dom"/>
</dbReference>
<name>A0A9P9IXX4_9HYPO</name>
<gene>
    <name evidence="3" type="ORF">EDB81DRAFT_801893</name>
</gene>
<feature type="region of interest" description="Disordered" evidence="1">
    <location>
        <begin position="176"/>
        <end position="199"/>
    </location>
</feature>
<dbReference type="AlphaFoldDB" id="A0A9P9IXX4"/>
<evidence type="ECO:0000313" key="3">
    <source>
        <dbReference type="EMBL" id="KAH7136276.1"/>
    </source>
</evidence>
<dbReference type="Proteomes" id="UP000738349">
    <property type="component" value="Unassembled WGS sequence"/>
</dbReference>
<organism evidence="3 4">
    <name type="scientific">Dactylonectria macrodidyma</name>
    <dbReference type="NCBI Taxonomy" id="307937"/>
    <lineage>
        <taxon>Eukaryota</taxon>
        <taxon>Fungi</taxon>
        <taxon>Dikarya</taxon>
        <taxon>Ascomycota</taxon>
        <taxon>Pezizomycotina</taxon>
        <taxon>Sordariomycetes</taxon>
        <taxon>Hypocreomycetidae</taxon>
        <taxon>Hypocreales</taxon>
        <taxon>Nectriaceae</taxon>
        <taxon>Dactylonectria</taxon>
    </lineage>
</organism>
<keyword evidence="4" id="KW-1185">Reference proteome</keyword>
<feature type="region of interest" description="Disordered" evidence="1">
    <location>
        <begin position="604"/>
        <end position="632"/>
    </location>
</feature>
<dbReference type="EMBL" id="JAGMUV010000013">
    <property type="protein sequence ID" value="KAH7136276.1"/>
    <property type="molecule type" value="Genomic_DNA"/>
</dbReference>
<sequence>MVSTAGGDLAWVYSRNPRAAALSNDVIDRYKEPIQQMYLDEGLSRTEVRNRLVTRHDFAISPDQFSKAINRWGFHKQTRKQQGAPTQSSVASVGDNDISQVDTGPDPAPSSAVVETPTELSKRPRSTESTVSLKALDDRTRGPALPLPDRPPKRYKAASGADYVLIRSHCYPENGTLVREDDDDEFDTSTDHPSSTETLQPFPIASFHLSTELTGFNGSSTPQDSSVEVDELCAEFFASCYMFESAFSYFAKVSIPFKYKPSSTKDRRSRMLDLARTAKSPNTRQIACVILESELRASDDSLHLGNGRVGMLEDRSAGEPMTPNESFLFHRHLARIYSYKHHHASEVQQHLDKARRFTGSDGMPNLARLPYLDHWTLHHILDGKGRPISDELLDMQRYDEFNLSHVISPCLRWCKEQLQRLRDIRTDTQFDTTSDSGDIQTAVMDPAWMSQWVKQWDPLVIWAHTSSVFAHLWRNLQLNPPSPSDRPTWLNEGLLPGISVTHFLMIVCRLIVYQSRFVMTCWSAAEGTPLNKESNIPVRIEICLIAIDDLIAQSTDSPRVMKRLFDKKFCEHHSWAPSTRRENTLMAQVRAELLDCLNSTLKAIDRERSPTPTPPTPRMAISETTDDREADSASLSELLDFSALEEMMALSTLNVSDSGSKRSTLMSADQRSSSIASGSTISLRERRLYLSVLQGNPALAGGVESRASYSSEASGSSSLQRFKEAGEVWRRRGSWLRRRSTCSGLELHSDWDGDLLLVAASGNEVGSEQGILDADDDQSRTRILGYSGVWGTCGG</sequence>
<evidence type="ECO:0000256" key="1">
    <source>
        <dbReference type="SAM" id="MobiDB-lite"/>
    </source>
</evidence>
<evidence type="ECO:0000259" key="2">
    <source>
        <dbReference type="Pfam" id="PF14420"/>
    </source>
</evidence>
<dbReference type="Pfam" id="PF14420">
    <property type="entry name" value="Clr5"/>
    <property type="match status" value="1"/>
</dbReference>
<reference evidence="3" key="1">
    <citation type="journal article" date="2021" name="Nat. Commun.">
        <title>Genetic determinants of endophytism in the Arabidopsis root mycobiome.</title>
        <authorList>
            <person name="Mesny F."/>
            <person name="Miyauchi S."/>
            <person name="Thiergart T."/>
            <person name="Pickel B."/>
            <person name="Atanasova L."/>
            <person name="Karlsson M."/>
            <person name="Huettel B."/>
            <person name="Barry K.W."/>
            <person name="Haridas S."/>
            <person name="Chen C."/>
            <person name="Bauer D."/>
            <person name="Andreopoulos W."/>
            <person name="Pangilinan J."/>
            <person name="LaButti K."/>
            <person name="Riley R."/>
            <person name="Lipzen A."/>
            <person name="Clum A."/>
            <person name="Drula E."/>
            <person name="Henrissat B."/>
            <person name="Kohler A."/>
            <person name="Grigoriev I.V."/>
            <person name="Martin F.M."/>
            <person name="Hacquard S."/>
        </authorList>
    </citation>
    <scope>NUCLEOTIDE SEQUENCE</scope>
    <source>
        <strain evidence="3">MPI-CAGE-AT-0147</strain>
    </source>
</reference>
<dbReference type="OrthoDB" id="5363610at2759"/>
<comment type="caution">
    <text evidence="3">The sequence shown here is derived from an EMBL/GenBank/DDBJ whole genome shotgun (WGS) entry which is preliminary data.</text>
</comment>